<dbReference type="AlphaFoldDB" id="A0A1M4WER1"/>
<proteinExistence type="predicted"/>
<reference evidence="1 2" key="1">
    <citation type="submission" date="2016-11" db="EMBL/GenBank/DDBJ databases">
        <authorList>
            <person name="Jaros S."/>
            <person name="Januszkiewicz K."/>
            <person name="Wedrychowicz H."/>
        </authorList>
    </citation>
    <scope>NUCLEOTIDE SEQUENCE [LARGE SCALE GENOMIC DNA]</scope>
    <source>
        <strain evidence="1 2">DSM 26991</strain>
    </source>
</reference>
<sequence>MDYTKSVKKEIILSSLSHFEPEIQQYLSLSDEIQHLMSNAVDENDPCIPIELIAEFMMLQEELYQKAAKKNKEEAN</sequence>
<protein>
    <submittedName>
        <fullName evidence="1">Uncharacterized protein</fullName>
    </submittedName>
</protein>
<evidence type="ECO:0000313" key="2">
    <source>
        <dbReference type="Proteomes" id="UP000184509"/>
    </source>
</evidence>
<organism evidence="1 2">
    <name type="scientific">Bacteroides luti</name>
    <dbReference type="NCBI Taxonomy" id="1297750"/>
    <lineage>
        <taxon>Bacteria</taxon>
        <taxon>Pseudomonadati</taxon>
        <taxon>Bacteroidota</taxon>
        <taxon>Bacteroidia</taxon>
        <taxon>Bacteroidales</taxon>
        <taxon>Bacteroidaceae</taxon>
        <taxon>Bacteroides</taxon>
    </lineage>
</organism>
<name>A0A1M4WER1_9BACE</name>
<evidence type="ECO:0000313" key="1">
    <source>
        <dbReference type="EMBL" id="SHE79650.1"/>
    </source>
</evidence>
<dbReference type="EMBL" id="FQTV01000003">
    <property type="protein sequence ID" value="SHE79650.1"/>
    <property type="molecule type" value="Genomic_DNA"/>
</dbReference>
<dbReference type="RefSeq" id="WP_073399318.1">
    <property type="nucleotide sequence ID" value="NZ_FQTV01000003.1"/>
</dbReference>
<dbReference type="OrthoDB" id="1041302at2"/>
<keyword evidence="2" id="KW-1185">Reference proteome</keyword>
<dbReference type="Proteomes" id="UP000184509">
    <property type="component" value="Unassembled WGS sequence"/>
</dbReference>
<gene>
    <name evidence="1" type="ORF">SAMN05444405_10365</name>
</gene>
<accession>A0A1M4WER1</accession>